<gene>
    <name evidence="7" type="ORF">RUM44_008171</name>
</gene>
<dbReference type="Pfam" id="PF00002">
    <property type="entry name" value="7tm_2"/>
    <property type="match status" value="1"/>
</dbReference>
<keyword evidence="4 5" id="KW-0472">Membrane</keyword>
<evidence type="ECO:0000256" key="1">
    <source>
        <dbReference type="ARBA" id="ARBA00004141"/>
    </source>
</evidence>
<feature type="transmembrane region" description="Helical" evidence="5">
    <location>
        <begin position="150"/>
        <end position="173"/>
    </location>
</feature>
<reference evidence="7 8" key="1">
    <citation type="submission" date="2023-09" db="EMBL/GenBank/DDBJ databases">
        <title>Genomes of two closely related lineages of the louse Polyplax serrata with different host specificities.</title>
        <authorList>
            <person name="Martinu J."/>
            <person name="Tarabai H."/>
            <person name="Stefka J."/>
            <person name="Hypsa V."/>
        </authorList>
    </citation>
    <scope>NUCLEOTIDE SEQUENCE [LARGE SCALE GENOMIC DNA]</scope>
    <source>
        <strain evidence="7">98ZLc_SE</strain>
    </source>
</reference>
<dbReference type="EMBL" id="JAWJWF010000002">
    <property type="protein sequence ID" value="KAK6637749.1"/>
    <property type="molecule type" value="Genomic_DNA"/>
</dbReference>
<feature type="transmembrane region" description="Helical" evidence="5">
    <location>
        <begin position="179"/>
        <end position="200"/>
    </location>
</feature>
<evidence type="ECO:0000259" key="6">
    <source>
        <dbReference type="PROSITE" id="PS50261"/>
    </source>
</evidence>
<evidence type="ECO:0000256" key="4">
    <source>
        <dbReference type="ARBA" id="ARBA00023136"/>
    </source>
</evidence>
<dbReference type="PANTHER" id="PTHR47154">
    <property type="entry name" value="G-PROTEIN COUPLED RECEPTOR MTH-RELATED"/>
    <property type="match status" value="1"/>
</dbReference>
<organism evidence="7 8">
    <name type="scientific">Polyplax serrata</name>
    <name type="common">Common mouse louse</name>
    <dbReference type="NCBI Taxonomy" id="468196"/>
    <lineage>
        <taxon>Eukaryota</taxon>
        <taxon>Metazoa</taxon>
        <taxon>Ecdysozoa</taxon>
        <taxon>Arthropoda</taxon>
        <taxon>Hexapoda</taxon>
        <taxon>Insecta</taxon>
        <taxon>Pterygota</taxon>
        <taxon>Neoptera</taxon>
        <taxon>Paraneoptera</taxon>
        <taxon>Psocodea</taxon>
        <taxon>Troctomorpha</taxon>
        <taxon>Phthiraptera</taxon>
        <taxon>Anoplura</taxon>
        <taxon>Polyplacidae</taxon>
        <taxon>Polyplax</taxon>
    </lineage>
</organism>
<name>A0ABR1B9C5_POLSC</name>
<evidence type="ECO:0000313" key="8">
    <source>
        <dbReference type="Proteomes" id="UP001359485"/>
    </source>
</evidence>
<evidence type="ECO:0000256" key="2">
    <source>
        <dbReference type="ARBA" id="ARBA00022692"/>
    </source>
</evidence>
<evidence type="ECO:0000256" key="5">
    <source>
        <dbReference type="SAM" id="Phobius"/>
    </source>
</evidence>
<evidence type="ECO:0000313" key="7">
    <source>
        <dbReference type="EMBL" id="KAK6637749.1"/>
    </source>
</evidence>
<dbReference type="InterPro" id="IPR051384">
    <property type="entry name" value="Mth_GPCR"/>
</dbReference>
<feature type="transmembrane region" description="Helical" evidence="5">
    <location>
        <begin position="100"/>
        <end position="122"/>
    </location>
</feature>
<dbReference type="InterPro" id="IPR000832">
    <property type="entry name" value="GPCR_2_secretin-like"/>
</dbReference>
<dbReference type="CDD" id="cd15039">
    <property type="entry name" value="7tmB3_Methuselah-like"/>
    <property type="match status" value="1"/>
</dbReference>
<evidence type="ECO:0000256" key="3">
    <source>
        <dbReference type="ARBA" id="ARBA00022989"/>
    </source>
</evidence>
<dbReference type="InterPro" id="IPR017981">
    <property type="entry name" value="GPCR_2-like_7TM"/>
</dbReference>
<proteinExistence type="predicted"/>
<accession>A0ABR1B9C5</accession>
<dbReference type="Gene3D" id="1.20.1070.10">
    <property type="entry name" value="Rhodopsin 7-helix transmembrane proteins"/>
    <property type="match status" value="1"/>
</dbReference>
<keyword evidence="3 5" id="KW-1133">Transmembrane helix</keyword>
<protein>
    <recommendedName>
        <fullName evidence="6">G-protein coupled receptors family 2 profile 2 domain-containing protein</fullName>
    </recommendedName>
</protein>
<comment type="subcellular location">
    <subcellularLocation>
        <location evidence="1">Membrane</location>
        <topology evidence="1">Multi-pass membrane protein</topology>
    </subcellularLocation>
</comment>
<dbReference type="PROSITE" id="PS50261">
    <property type="entry name" value="G_PROTEIN_RECEP_F2_4"/>
    <property type="match status" value="1"/>
</dbReference>
<comment type="caution">
    <text evidence="7">The sequence shown here is derived from an EMBL/GenBank/DDBJ whole genome shotgun (WGS) entry which is preliminary data.</text>
</comment>
<keyword evidence="2 5" id="KW-0812">Transmembrane</keyword>
<feature type="transmembrane region" description="Helical" evidence="5">
    <location>
        <begin position="21"/>
        <end position="42"/>
    </location>
</feature>
<keyword evidence="8" id="KW-1185">Reference proteome</keyword>
<sequence>MCFSGFGKFTGHVKEKECKKFILYSCYAWGCPTVILIVTLIIDHTPNLPDYIIKPNIGTKKCYFESELNLVIKPGFVWFFFPPPSFRNFSDISAKMATLAYFYAPMAAIVVCDIVLFVLTAIKICKVRRETKVLTQNESRRNDEASKQRYNLYLKLFLVMGINWVMEIISWIFEGPKGLWYITDSMNSLQGLFIFLIFVWNRKIKKVIQTKFCPRLASRETETQTSSYKMSTSMTSSCPMVPGQNIQMGNMGNRGRSQRQDQM</sequence>
<dbReference type="PANTHER" id="PTHR47154:SF2">
    <property type="entry name" value="G-PROTEIN COUPLED RECEPTOR MTH-RELATED"/>
    <property type="match status" value="1"/>
</dbReference>
<dbReference type="Proteomes" id="UP001359485">
    <property type="component" value="Unassembled WGS sequence"/>
</dbReference>
<feature type="domain" description="G-protein coupled receptors family 2 profile 2" evidence="6">
    <location>
        <begin position="1"/>
        <end position="202"/>
    </location>
</feature>